<dbReference type="InterPro" id="IPR005151">
    <property type="entry name" value="Tail-specific_protease"/>
</dbReference>
<sequence length="426" mass="48656">MQQIQADLTQIPELINAIHPDSSHSIAPLVLRQRIDELSKGVKSPMTELEAWRHLSQLNPYFQDAHFVITYPNIKQRIKQHLKNGGKLFPLKVYLDDKQRLRVQQTYTQNRAVKANDEIISINGVSSIEVVNSILSRMHGDTERFRKSLASKRFSQMFWLLYGDSGSYAIEILHNNKVLNYSLQGTSTYATDVELVKLVDRKILKGNIGYLKVDRFIFVPEQEKAFFDFISETWSWFKHKHVKDVIIDVRENQGGTDHYWQLGIAPYIAQESFPFLSHFKIRLTERNLKLGPVQGEQNSVLEGPYNQRVPVDKHRGLKIDGNAYLMIGPRSYSSTLLFLTAIQDAKQGIIVGESNGARSCTTGRVESRTLTETGLLLTVPSLIFTRPSGSELCSRPIVPDLRIEYDDSQPEAQLNQLVDYILQHTD</sequence>
<evidence type="ECO:0000313" key="2">
    <source>
        <dbReference type="EMBL" id="NOU50702.1"/>
    </source>
</evidence>
<proteinExistence type="predicted"/>
<dbReference type="AlphaFoldDB" id="A0A849VBF7"/>
<accession>A0A849VBF7</accession>
<gene>
    <name evidence="2" type="ORF">HG263_09155</name>
</gene>
<dbReference type="GO" id="GO:0008236">
    <property type="term" value="F:serine-type peptidase activity"/>
    <property type="evidence" value="ECO:0007669"/>
    <property type="project" value="InterPro"/>
</dbReference>
<name>A0A849VBF7_9GAMM</name>
<protein>
    <submittedName>
        <fullName evidence="2">Peptidase S41</fullName>
    </submittedName>
</protein>
<dbReference type="InterPro" id="IPR029045">
    <property type="entry name" value="ClpP/crotonase-like_dom_sf"/>
</dbReference>
<comment type="caution">
    <text evidence="2">The sequence shown here is derived from an EMBL/GenBank/DDBJ whole genome shotgun (WGS) entry which is preliminary data.</text>
</comment>
<dbReference type="RefSeq" id="WP_171625781.1">
    <property type="nucleotide sequence ID" value="NZ_JABBPG010000003.1"/>
</dbReference>
<evidence type="ECO:0000259" key="1">
    <source>
        <dbReference type="Pfam" id="PF03572"/>
    </source>
</evidence>
<feature type="domain" description="Tail specific protease" evidence="1">
    <location>
        <begin position="207"/>
        <end position="402"/>
    </location>
</feature>
<organism evidence="2 3">
    <name type="scientific">Pseudoalteromonas caenipelagi</name>
    <dbReference type="NCBI Taxonomy" id="2726988"/>
    <lineage>
        <taxon>Bacteria</taxon>
        <taxon>Pseudomonadati</taxon>
        <taxon>Pseudomonadota</taxon>
        <taxon>Gammaproteobacteria</taxon>
        <taxon>Alteromonadales</taxon>
        <taxon>Pseudoalteromonadaceae</taxon>
        <taxon>Pseudoalteromonas</taxon>
    </lineage>
</organism>
<reference evidence="2 3" key="1">
    <citation type="submission" date="2020-04" db="EMBL/GenBank/DDBJ databases">
        <title>Pseudoalteromonas caenipelagi sp. nov., isolated from a tidal flat.</title>
        <authorList>
            <person name="Park S."/>
            <person name="Yoon J.-H."/>
        </authorList>
    </citation>
    <scope>NUCLEOTIDE SEQUENCE [LARGE SCALE GENOMIC DNA]</scope>
    <source>
        <strain evidence="2 3">JBTF-M23</strain>
    </source>
</reference>
<dbReference type="Proteomes" id="UP000586305">
    <property type="component" value="Unassembled WGS sequence"/>
</dbReference>
<dbReference type="Pfam" id="PF03572">
    <property type="entry name" value="Peptidase_S41"/>
    <property type="match status" value="1"/>
</dbReference>
<dbReference type="SUPFAM" id="SSF52096">
    <property type="entry name" value="ClpP/crotonase"/>
    <property type="match status" value="1"/>
</dbReference>
<dbReference type="Gene3D" id="3.90.226.10">
    <property type="entry name" value="2-enoyl-CoA Hydratase, Chain A, domain 1"/>
    <property type="match status" value="1"/>
</dbReference>
<evidence type="ECO:0000313" key="3">
    <source>
        <dbReference type="Proteomes" id="UP000586305"/>
    </source>
</evidence>
<keyword evidence="3" id="KW-1185">Reference proteome</keyword>
<dbReference type="GO" id="GO:0006508">
    <property type="term" value="P:proteolysis"/>
    <property type="evidence" value="ECO:0007669"/>
    <property type="project" value="InterPro"/>
</dbReference>
<dbReference type="EMBL" id="JABBPG010000003">
    <property type="protein sequence ID" value="NOU50702.1"/>
    <property type="molecule type" value="Genomic_DNA"/>
</dbReference>